<dbReference type="Gene3D" id="2.40.50.140">
    <property type="entry name" value="Nucleic acid-binding proteins"/>
    <property type="match status" value="1"/>
</dbReference>
<dbReference type="KEGG" id="prae:MN210_17765"/>
<evidence type="ECO:0000256" key="2">
    <source>
        <dbReference type="ARBA" id="ARBA00022475"/>
    </source>
</evidence>
<dbReference type="GO" id="GO:0019843">
    <property type="term" value="F:rRNA binding"/>
    <property type="evidence" value="ECO:0007669"/>
    <property type="project" value="UniProtKB-KW"/>
</dbReference>
<feature type="binding site" evidence="15">
    <location>
        <position position="400"/>
    </location>
    <ligand>
        <name>Zn(2+)</name>
        <dbReference type="ChEBI" id="CHEBI:29105"/>
        <note>ligand shared between dimeric partners</note>
    </ligand>
</feature>
<dbReference type="GO" id="GO:0005737">
    <property type="term" value="C:cytoplasm"/>
    <property type="evidence" value="ECO:0007669"/>
    <property type="project" value="UniProtKB-SubCell"/>
</dbReference>
<keyword evidence="8 15" id="KW-0479">Metal-binding</keyword>
<dbReference type="PROSITE" id="PS50126">
    <property type="entry name" value="S1"/>
    <property type="match status" value="1"/>
</dbReference>
<keyword evidence="5 15" id="KW-0698">rRNA processing</keyword>
<dbReference type="PANTHER" id="PTHR30001">
    <property type="entry name" value="RIBONUCLEASE"/>
    <property type="match status" value="1"/>
</dbReference>
<dbReference type="InterPro" id="IPR012340">
    <property type="entry name" value="NA-bd_OB-fold"/>
</dbReference>
<dbReference type="Pfam" id="PF10150">
    <property type="entry name" value="RNase_E_G"/>
    <property type="match status" value="1"/>
</dbReference>
<evidence type="ECO:0000256" key="13">
    <source>
        <dbReference type="ARBA" id="ARBA00022884"/>
    </source>
</evidence>
<feature type="region of interest" description="Disordered" evidence="16">
    <location>
        <begin position="1123"/>
        <end position="1173"/>
    </location>
</feature>
<dbReference type="GO" id="GO:0008270">
    <property type="term" value="F:zinc ion binding"/>
    <property type="evidence" value="ECO:0007669"/>
    <property type="project" value="UniProtKB-UniRule"/>
</dbReference>
<feature type="compositionally biased region" description="Low complexity" evidence="16">
    <location>
        <begin position="543"/>
        <end position="569"/>
    </location>
</feature>
<feature type="compositionally biased region" description="Low complexity" evidence="16">
    <location>
        <begin position="937"/>
        <end position="951"/>
    </location>
</feature>
<comment type="catalytic activity">
    <reaction evidence="15">
        <text>Endonucleolytic cleavage of single-stranded RNA in A- and U-rich regions.</text>
        <dbReference type="EC" id="3.1.26.12"/>
    </reaction>
</comment>
<protein>
    <recommendedName>
        <fullName evidence="15">Ribonuclease E</fullName>
        <shortName evidence="15">RNase E</shortName>
        <ecNumber evidence="15">3.1.26.12</ecNumber>
    </recommendedName>
</protein>
<keyword evidence="14 15" id="KW-0472">Membrane</keyword>
<evidence type="ECO:0000256" key="4">
    <source>
        <dbReference type="ARBA" id="ARBA00022519"/>
    </source>
</evidence>
<dbReference type="GO" id="GO:0008033">
    <property type="term" value="P:tRNA processing"/>
    <property type="evidence" value="ECO:0007669"/>
    <property type="project" value="UniProtKB-UniRule"/>
</dbReference>
<name>A0AAU6PVN6_9GAMM</name>
<evidence type="ECO:0000256" key="1">
    <source>
        <dbReference type="ARBA" id="ARBA00005663"/>
    </source>
</evidence>
<sequence>MKRILINATHNEEVRVALCKGNHLYDFDLENRTREQKKANIYKGHVTRVEPSLEAVFVEYGSKRQGFLPVREIASEYLSGNPREENIRKLIKEGDELIVQVEKEERGNKGAALSTYVSLAGRYLVLMPNNPKGGGISRQISGKLREDMKRMLGNLDLPKGMSVIVRTAGIGKTQEDLQHDLNHLLNIWNAIQDQNKKYASPRLVHQEAGVVTRAVRDYLRDDITEIWIDNEEAFIEAETFIKAVMPTQIDKLRKYTDFEPMFSSFNVERQIETAYQREVRLPSGGSIVIDQTEALVSIDINSAKSTKGADVAETAYHTNLEAADEIARQLRLRDMGGLIVIDFIDMNDSKHQKEVEKRLVEATKYDRARVQFGEISRFGLMEMSRQRLRPSLEESTGYICPRCHGNGMIRDLRSLSLSIMRQIEQTALKERHGEVQAEVPTDIAAFLLNEKRESLVYLEQDSGTRITILPHAHLESPNFNIHFNHHGFAPASYERVTDTQQQETSGLGYEVDWQTAESERPEQQPVRQPRKTAPQASADTSKPAEAAKAAAPVANTAAKPQQPAEAQVEQAKPAAVAWLSNLFAPTPQAQMSATVSSADAAQAIEAIVNTGAQSRGAFGQVSAAPAAAPVASATVAAKPASAPTASDQANSTDDSETDNDKDRRRSRNNRSRNKYDKRSKPDNRRRSQDKEDKKSADTADKSDNRQVAEQEPNKELPKREPNSKRESRGAIERGDTKQPNKASSDNRPDRNQKTDEKSRSADKNGSRSNSERPVDPNEVNLRVTEAQNTLKKSEVVHICLDDAKSSQKSAQAQSKPEVQQASPNNRAVTRQQSTQAEPQADNSKAAKSEASRDHKPSDDASAAQPNTAAVTEVAEPASNMKDGAAQGDQKQKADTKTESVVAPSVSKDAEPKADQPAKVQASTAQSEPAEAVIDTEATPAKAAASNAAHAARSPEEATAQPVVASEDQAPETASLSFDAKELFANRYVAAQKYGQASNDPRVIKASLEAQAQSFAASEADEPELLAPVATITGSVGQFIHTHLAQPRMRLAKDGVIACFLAALNAHKQTSGSTTKPAAKRKAAANNSTQHAKAFSFVNYGYQSLSPSYLERFAQMTSAVATHTIEQGKTEVEPSPIGARASNDPRGQHPDYTAPDAASDAVTQPLDNGLTAGDVSDTVEATPAQAEAAPQEVKDLAQLLTLNVGHFIREMLGQEGVDSIAAGHTEAAFLKALRQPLPVAQSAQSANDTLLEDTDSSAKATVQQVADEAHVTETIEQPATALVNEPQADAISDDSTEMLQAAHHAANTSNKTSIETYKSMIENISEQLLPQTGLLNLTSPKVPKARSRKVKEDAKKTTATPKGSTDSDS</sequence>
<feature type="compositionally biased region" description="Polar residues" evidence="16">
    <location>
        <begin position="1356"/>
        <end position="1368"/>
    </location>
</feature>
<keyword evidence="7 15" id="KW-0540">Nuclease</keyword>
<feature type="compositionally biased region" description="Low complexity" evidence="16">
    <location>
        <begin position="624"/>
        <end position="646"/>
    </location>
</feature>
<comment type="similarity">
    <text evidence="1">Belongs to the RNase E/G family. RNase G subfamily.</text>
</comment>
<dbReference type="InterPro" id="IPR019307">
    <property type="entry name" value="RNA-bd_AU-1/RNase_E/G"/>
</dbReference>
<keyword evidence="12 15" id="KW-0460">Magnesium</keyword>
<reference evidence="18" key="1">
    <citation type="submission" date="2024-03" db="EMBL/GenBank/DDBJ databases">
        <title>Psychrobacter raelis sp. nov. isolated from a dog with peritonitis.</title>
        <authorList>
            <person name="Schiavone A."/>
            <person name="Manzulli V."/>
            <person name="Camarda A."/>
            <person name="Cafiero M.A."/>
            <person name="Vasco I."/>
            <person name="Marino L."/>
            <person name="Pennuzzi G."/>
            <person name="Serrecchia L."/>
            <person name="Galante D."/>
            <person name="Pugliese N."/>
        </authorList>
    </citation>
    <scope>NUCLEOTIDE SEQUENCE</scope>
    <source>
        <strain evidence="18">PraFG1</strain>
    </source>
</reference>
<evidence type="ECO:0000259" key="17">
    <source>
        <dbReference type="PROSITE" id="PS50126"/>
    </source>
</evidence>
<feature type="binding site" evidence="15">
    <location>
        <position position="403"/>
    </location>
    <ligand>
        <name>Zn(2+)</name>
        <dbReference type="ChEBI" id="CHEBI:29105"/>
        <note>ligand shared between dimeric partners</note>
    </ligand>
</feature>
<feature type="domain" description="S1 motif" evidence="17">
    <location>
        <begin position="39"/>
        <end position="116"/>
    </location>
</feature>
<dbReference type="EMBL" id="CP093310">
    <property type="protein sequence ID" value="WXX24476.1"/>
    <property type="molecule type" value="Genomic_DNA"/>
</dbReference>
<evidence type="ECO:0000256" key="7">
    <source>
        <dbReference type="ARBA" id="ARBA00022722"/>
    </source>
</evidence>
<gene>
    <name evidence="15" type="primary">rne</name>
    <name evidence="18" type="ORF">MN210_17765</name>
</gene>
<dbReference type="PANTHER" id="PTHR30001:SF1">
    <property type="entry name" value="RIBONUCLEASE E_G-LIKE PROTEIN, CHLOROPLASTIC"/>
    <property type="match status" value="1"/>
</dbReference>
<feature type="region of interest" description="Disordered" evidence="16">
    <location>
        <begin position="1333"/>
        <end position="1368"/>
    </location>
</feature>
<dbReference type="GO" id="GO:0009898">
    <property type="term" value="C:cytoplasmic side of plasma membrane"/>
    <property type="evidence" value="ECO:0007669"/>
    <property type="project" value="UniProtKB-UniRule"/>
</dbReference>
<dbReference type="GO" id="GO:0000287">
    <property type="term" value="F:magnesium ion binding"/>
    <property type="evidence" value="ECO:0007669"/>
    <property type="project" value="UniProtKB-UniRule"/>
</dbReference>
<evidence type="ECO:0000313" key="18">
    <source>
        <dbReference type="EMBL" id="WXX24476.1"/>
    </source>
</evidence>
<evidence type="ECO:0000256" key="16">
    <source>
        <dbReference type="SAM" id="MobiDB-lite"/>
    </source>
</evidence>
<keyword evidence="13 15" id="KW-0694">RNA-binding</keyword>
<comment type="subcellular location">
    <subcellularLocation>
        <location evidence="15">Cytoplasm</location>
    </subcellularLocation>
    <subcellularLocation>
        <location evidence="15">Cell inner membrane</location>
        <topology evidence="15">Peripheral membrane protein</topology>
        <orientation evidence="15">Cytoplasmic side</orientation>
    </subcellularLocation>
</comment>
<keyword evidence="4 15" id="KW-0997">Cell inner membrane</keyword>
<evidence type="ECO:0000256" key="6">
    <source>
        <dbReference type="ARBA" id="ARBA00022694"/>
    </source>
</evidence>
<feature type="binding site" evidence="15">
    <location>
        <position position="299"/>
    </location>
    <ligand>
        <name>Mg(2+)</name>
        <dbReference type="ChEBI" id="CHEBI:18420"/>
        <note>catalytic</note>
    </ligand>
</feature>
<dbReference type="InterPro" id="IPR028878">
    <property type="entry name" value="RNase_E"/>
</dbReference>
<feature type="compositionally biased region" description="Basic and acidic residues" evidence="16">
    <location>
        <begin position="673"/>
        <end position="775"/>
    </location>
</feature>
<keyword evidence="15" id="KW-0862">Zinc</keyword>
<dbReference type="Pfam" id="PF20833">
    <property type="entry name" value="RNase_E_G_Thio"/>
    <property type="match status" value="1"/>
</dbReference>
<dbReference type="Proteomes" id="UP000829560">
    <property type="component" value="Chromosome"/>
</dbReference>
<comment type="subunit">
    <text evidence="15">Component of the RNA degradosome, which is a multiprotein complex involved in RNA processing and mRNA degradation. Within the RNA degradosome, RNase E assembles into a homotetramer formed by a dimer of dimers.</text>
</comment>
<dbReference type="NCBIfam" id="TIGR00757">
    <property type="entry name" value="RNaseEG"/>
    <property type="match status" value="1"/>
</dbReference>
<evidence type="ECO:0000256" key="11">
    <source>
        <dbReference type="ARBA" id="ARBA00022801"/>
    </source>
</evidence>
<keyword evidence="19" id="KW-1185">Reference proteome</keyword>
<evidence type="ECO:0000256" key="5">
    <source>
        <dbReference type="ARBA" id="ARBA00022552"/>
    </source>
</evidence>
<evidence type="ECO:0000256" key="14">
    <source>
        <dbReference type="ARBA" id="ARBA00023136"/>
    </source>
</evidence>
<dbReference type="InterPro" id="IPR048583">
    <property type="entry name" value="RNase_E_G_thioredoxin-like"/>
</dbReference>
<keyword evidence="10 15" id="KW-0255">Endonuclease</keyword>
<evidence type="ECO:0000313" key="19">
    <source>
        <dbReference type="Proteomes" id="UP000829560"/>
    </source>
</evidence>
<feature type="compositionally biased region" description="Low complexity" evidence="16">
    <location>
        <begin position="806"/>
        <end position="815"/>
    </location>
</feature>
<dbReference type="InterPro" id="IPR004659">
    <property type="entry name" value="RNase_E/G"/>
</dbReference>
<comment type="function">
    <text evidence="15">Endoribonuclease that plays a central role in RNA processing and decay. Required for the maturation of 5S and 16S rRNAs and the majority of tRNAs. Also involved in the degradation of most mRNAs.</text>
</comment>
<keyword evidence="15" id="KW-0820">tRNA-binding</keyword>
<evidence type="ECO:0000256" key="8">
    <source>
        <dbReference type="ARBA" id="ARBA00022723"/>
    </source>
</evidence>
<dbReference type="EC" id="3.1.26.12" evidence="15"/>
<feature type="compositionally biased region" description="Basic and acidic residues" evidence="16">
    <location>
        <begin position="791"/>
        <end position="805"/>
    </location>
</feature>
<dbReference type="SMART" id="SM00316">
    <property type="entry name" value="S1"/>
    <property type="match status" value="1"/>
</dbReference>
<dbReference type="GO" id="GO:0000049">
    <property type="term" value="F:tRNA binding"/>
    <property type="evidence" value="ECO:0007669"/>
    <property type="project" value="UniProtKB-KW"/>
</dbReference>
<evidence type="ECO:0000256" key="9">
    <source>
        <dbReference type="ARBA" id="ARBA00022730"/>
    </source>
</evidence>
<comment type="cofactor">
    <cofactor evidence="15">
        <name>Zn(2+)</name>
        <dbReference type="ChEBI" id="CHEBI:29105"/>
    </cofactor>
    <text evidence="15">Binds 2 Zn(2+) ions per homotetramer.</text>
</comment>
<keyword evidence="9 15" id="KW-0699">rRNA-binding</keyword>
<feature type="region of interest" description="Disordered" evidence="16">
    <location>
        <begin position="514"/>
        <end position="569"/>
    </location>
</feature>
<dbReference type="SUPFAM" id="SSF50249">
    <property type="entry name" value="Nucleic acid-binding proteins"/>
    <property type="match status" value="1"/>
</dbReference>
<dbReference type="GO" id="GO:0006402">
    <property type="term" value="P:mRNA catabolic process"/>
    <property type="evidence" value="ECO:0007669"/>
    <property type="project" value="UniProtKB-UniRule"/>
</dbReference>
<dbReference type="GO" id="GO:0006364">
    <property type="term" value="P:rRNA processing"/>
    <property type="evidence" value="ECO:0007669"/>
    <property type="project" value="UniProtKB-UniRule"/>
</dbReference>
<dbReference type="InterPro" id="IPR003029">
    <property type="entry name" value="S1_domain"/>
</dbReference>
<comment type="similarity">
    <text evidence="15">Belongs to the RNase E/G family. RNase E subfamily.</text>
</comment>
<keyword evidence="3 15" id="KW-0963">Cytoplasm</keyword>
<keyword evidence="11 15" id="KW-0378">Hydrolase</keyword>
<keyword evidence="2 15" id="KW-1003">Cell membrane</keyword>
<dbReference type="Pfam" id="PF00575">
    <property type="entry name" value="S1"/>
    <property type="match status" value="1"/>
</dbReference>
<dbReference type="GO" id="GO:0008995">
    <property type="term" value="F:ribonuclease E activity"/>
    <property type="evidence" value="ECO:0007669"/>
    <property type="project" value="UniProtKB-EC"/>
</dbReference>
<evidence type="ECO:0000256" key="12">
    <source>
        <dbReference type="ARBA" id="ARBA00022842"/>
    </source>
</evidence>
<feature type="compositionally biased region" description="Basic and acidic residues" evidence="16">
    <location>
        <begin position="844"/>
        <end position="858"/>
    </location>
</feature>
<evidence type="ECO:0000256" key="15">
    <source>
        <dbReference type="HAMAP-Rule" id="MF_00970"/>
    </source>
</evidence>
<comment type="cofactor">
    <cofactor evidence="15">
        <name>Mg(2+)</name>
        <dbReference type="ChEBI" id="CHEBI:18420"/>
    </cofactor>
    <text evidence="15">Binds 1 Mg(2+) ion per subunit.</text>
</comment>
<organism evidence="18 19">
    <name type="scientific">Psychrobacter raelei</name>
    <dbReference type="NCBI Taxonomy" id="2565531"/>
    <lineage>
        <taxon>Bacteria</taxon>
        <taxon>Pseudomonadati</taxon>
        <taxon>Pseudomonadota</taxon>
        <taxon>Gammaproteobacteria</taxon>
        <taxon>Moraxellales</taxon>
        <taxon>Moraxellaceae</taxon>
        <taxon>Psychrobacter</taxon>
    </lineage>
</organism>
<dbReference type="Gene3D" id="3.40.1260.20">
    <property type="entry name" value="Ribonuclease E, catalytic domain"/>
    <property type="match status" value="1"/>
</dbReference>
<dbReference type="RefSeq" id="WP_338412490.1">
    <property type="nucleotide sequence ID" value="NZ_CP093310.2"/>
</dbReference>
<feature type="region of interest" description="Disordered" evidence="16">
    <location>
        <begin position="624"/>
        <end position="971"/>
    </location>
</feature>
<dbReference type="CDD" id="cd04453">
    <property type="entry name" value="S1_RNase_E"/>
    <property type="match status" value="1"/>
</dbReference>
<keyword evidence="6 15" id="KW-0819">tRNA processing</keyword>
<feature type="binding site" evidence="15">
    <location>
        <position position="342"/>
    </location>
    <ligand>
        <name>Mg(2+)</name>
        <dbReference type="ChEBI" id="CHEBI:18420"/>
        <note>catalytic</note>
    </ligand>
</feature>
<feature type="region of interest" description="Required for zinc-mediated homotetramerization and catalytic activity" evidence="15">
    <location>
        <begin position="400"/>
        <end position="403"/>
    </location>
</feature>
<proteinExistence type="inferred from homology"/>
<feature type="compositionally biased region" description="Polar residues" evidence="16">
    <location>
        <begin position="816"/>
        <end position="842"/>
    </location>
</feature>
<accession>A0AAU6PVN6</accession>
<evidence type="ECO:0000256" key="3">
    <source>
        <dbReference type="ARBA" id="ARBA00022490"/>
    </source>
</evidence>
<evidence type="ECO:0000256" key="10">
    <source>
        <dbReference type="ARBA" id="ARBA00022759"/>
    </source>
</evidence>
<dbReference type="HAMAP" id="MF_00970">
    <property type="entry name" value="RNase_E"/>
    <property type="match status" value="1"/>
</dbReference>